<dbReference type="InterPro" id="IPR037103">
    <property type="entry name" value="Tubulin/FtsZ-like_C"/>
</dbReference>
<evidence type="ECO:0000256" key="2">
    <source>
        <dbReference type="ARBA" id="ARBA00023134"/>
    </source>
</evidence>
<dbReference type="KEGG" id="xtr:108648950"/>
<reference evidence="6" key="1">
    <citation type="submission" date="2025-08" db="UniProtKB">
        <authorList>
            <consortium name="RefSeq"/>
        </authorList>
    </citation>
    <scope>IDENTIFICATION</scope>
    <source>
        <strain evidence="6">Nigerian</strain>
        <tissue evidence="6">Liver and blood</tissue>
    </source>
</reference>
<feature type="region of interest" description="Disordered" evidence="3">
    <location>
        <begin position="1"/>
        <end position="48"/>
    </location>
</feature>
<dbReference type="InterPro" id="IPR008280">
    <property type="entry name" value="Tub_FtsZ_C"/>
</dbReference>
<evidence type="ECO:0000256" key="1">
    <source>
        <dbReference type="ARBA" id="ARBA00022741"/>
    </source>
</evidence>
<dbReference type="AlphaFoldDB" id="A0A8J1IZ83"/>
<evidence type="ECO:0000256" key="3">
    <source>
        <dbReference type="SAM" id="MobiDB-lite"/>
    </source>
</evidence>
<feature type="compositionally biased region" description="Polar residues" evidence="3">
    <location>
        <begin position="202"/>
        <end position="221"/>
    </location>
</feature>
<feature type="region of interest" description="Disordered" evidence="3">
    <location>
        <begin position="186"/>
        <end position="253"/>
    </location>
</feature>
<proteinExistence type="predicted"/>
<dbReference type="SUPFAM" id="SSF55307">
    <property type="entry name" value="Tubulin C-terminal domain-like"/>
    <property type="match status" value="1"/>
</dbReference>
<dbReference type="InterPro" id="IPR018316">
    <property type="entry name" value="Tubulin/FtsZ_2-layer-sand-dom"/>
</dbReference>
<dbReference type="AGR" id="Xenbase:XB-GENE-29091343"/>
<evidence type="ECO:0000313" key="7">
    <source>
        <dbReference type="Xenbase" id="XB-GENE-29091343"/>
    </source>
</evidence>
<keyword evidence="5" id="KW-1185">Reference proteome</keyword>
<protein>
    <submittedName>
        <fullName evidence="6">Uncharacterized protein LOC108648950</fullName>
    </submittedName>
</protein>
<dbReference type="GO" id="GO:0005525">
    <property type="term" value="F:GTP binding"/>
    <property type="evidence" value="ECO:0007669"/>
    <property type="project" value="UniProtKB-KW"/>
</dbReference>
<evidence type="ECO:0000313" key="6">
    <source>
        <dbReference type="RefSeq" id="XP_031750055.1"/>
    </source>
</evidence>
<accession>A0A8J1IZ83</accession>
<dbReference type="RefSeq" id="XP_031750055.1">
    <property type="nucleotide sequence ID" value="XM_031894195.1"/>
</dbReference>
<dbReference type="Gene3D" id="3.30.1330.20">
    <property type="entry name" value="Tubulin/FtsZ, C-terminal domain"/>
    <property type="match status" value="1"/>
</dbReference>
<dbReference type="Proteomes" id="UP000008143">
    <property type="component" value="Chromosome 10"/>
</dbReference>
<evidence type="ECO:0000259" key="4">
    <source>
        <dbReference type="Pfam" id="PF03953"/>
    </source>
</evidence>
<evidence type="ECO:0000313" key="5">
    <source>
        <dbReference type="Proteomes" id="UP000008143"/>
    </source>
</evidence>
<feature type="compositionally biased region" description="Low complexity" evidence="3">
    <location>
        <begin position="20"/>
        <end position="29"/>
    </location>
</feature>
<name>A0A8J1IZ83_XENTR</name>
<gene>
    <name evidence="6 7" type="primary">LOC108648950</name>
</gene>
<organism evidence="5 6">
    <name type="scientific">Xenopus tropicalis</name>
    <name type="common">Western clawed frog</name>
    <name type="synonym">Silurana tropicalis</name>
    <dbReference type="NCBI Taxonomy" id="8364"/>
    <lineage>
        <taxon>Eukaryota</taxon>
        <taxon>Metazoa</taxon>
        <taxon>Chordata</taxon>
        <taxon>Craniata</taxon>
        <taxon>Vertebrata</taxon>
        <taxon>Euteleostomi</taxon>
        <taxon>Amphibia</taxon>
        <taxon>Batrachia</taxon>
        <taxon>Anura</taxon>
        <taxon>Pipoidea</taxon>
        <taxon>Pipidae</taxon>
        <taxon>Xenopodinae</taxon>
        <taxon>Xenopus</taxon>
        <taxon>Silurana</taxon>
    </lineage>
</organism>
<feature type="compositionally biased region" description="Basic and acidic residues" evidence="3">
    <location>
        <begin position="226"/>
        <end position="243"/>
    </location>
</feature>
<sequence length="342" mass="38755">MELEGAVSMRTRGRGGGAVVGDAVGSGSTKQEGRRSGRSLRTQQGVGSMELKRAIDEDAVGRAGGRSVASVRKTTVLDVMRRLLQPKNVMVSTGSDRQTNHCYIAILNIIQGEVDPTQLFERTCRQYDKLRKREAFLEQFQIEGIYIEQLEEIREAWMDSLAHVEDRIDEILGSIDNMQALILQMKREEGKEEEEESYETAMGSSLSSENTAEEQPTSSDGSNSEGEERKRSESRSEEERMDNSESAEDTNNAKQVRFAENLCTFYEIPLGKNKKESKFLRFIRRIFRKNAKKSGIKEKTENCDKSRCTDDMEKGSTTIIDDGTRHWKSAMLDHEEDRLLND</sequence>
<dbReference type="Xenbase" id="XB-GENE-29091343">
    <property type="gene designation" value="LOC108648950"/>
</dbReference>
<keyword evidence="1" id="KW-0547">Nucleotide-binding</keyword>
<feature type="domain" description="Tubulin/FtsZ 2-layer sandwich" evidence="4">
    <location>
        <begin position="69"/>
        <end position="122"/>
    </location>
</feature>
<keyword evidence="2" id="KW-0342">GTP-binding</keyword>
<dbReference type="GeneID" id="108648950"/>
<dbReference type="Pfam" id="PF03953">
    <property type="entry name" value="Tubulin_C"/>
    <property type="match status" value="1"/>
</dbReference>